<evidence type="ECO:0000256" key="1">
    <source>
        <dbReference type="ARBA" id="ARBA00004141"/>
    </source>
</evidence>
<evidence type="ECO:0000256" key="3">
    <source>
        <dbReference type="ARBA" id="ARBA00022448"/>
    </source>
</evidence>
<feature type="transmembrane region" description="Helical" evidence="9">
    <location>
        <begin position="426"/>
        <end position="448"/>
    </location>
</feature>
<evidence type="ECO:0000313" key="11">
    <source>
        <dbReference type="Proteomes" id="UP000297496"/>
    </source>
</evidence>
<dbReference type="InterPro" id="IPR038377">
    <property type="entry name" value="Na/Glc_symporter_sf"/>
</dbReference>
<evidence type="ECO:0000256" key="6">
    <source>
        <dbReference type="ARBA" id="ARBA00023136"/>
    </source>
</evidence>
<feature type="transmembrane region" description="Helical" evidence="9">
    <location>
        <begin position="302"/>
        <end position="322"/>
    </location>
</feature>
<keyword evidence="6 9" id="KW-0472">Membrane</keyword>
<protein>
    <submittedName>
        <fullName evidence="10">Sodium:solute symporter</fullName>
    </submittedName>
</protein>
<dbReference type="InterPro" id="IPR050277">
    <property type="entry name" value="Sodium:Solute_Symporter"/>
</dbReference>
<comment type="similarity">
    <text evidence="2 7">Belongs to the sodium:solute symporter (SSF) (TC 2.A.21) family.</text>
</comment>
<feature type="transmembrane region" description="Helical" evidence="9">
    <location>
        <begin position="204"/>
        <end position="225"/>
    </location>
</feature>
<proteinExistence type="inferred from homology"/>
<evidence type="ECO:0000256" key="7">
    <source>
        <dbReference type="RuleBase" id="RU362091"/>
    </source>
</evidence>
<keyword evidence="4 9" id="KW-0812">Transmembrane</keyword>
<feature type="transmembrane region" description="Helical" evidence="9">
    <location>
        <begin position="139"/>
        <end position="157"/>
    </location>
</feature>
<feature type="transmembrane region" description="Helical" evidence="9">
    <location>
        <begin position="59"/>
        <end position="79"/>
    </location>
</feature>
<evidence type="ECO:0000256" key="8">
    <source>
        <dbReference type="SAM" id="MobiDB-lite"/>
    </source>
</evidence>
<feature type="region of interest" description="Disordered" evidence="8">
    <location>
        <begin position="547"/>
        <end position="572"/>
    </location>
</feature>
<sequence length="572" mass="60887">MTPQVTVLAADTDGINGIALSVLIALFALVTVAGFMASRFKQADSLESLEEWGLGGRKFGTWITWFLLGGDLYTAYTFVAVPAAMFALGSVAGFFAVPYTIVLYPIIFIFMARLWSVSHRHGYVTTADFVRGRYDDRGLSLAVAVTGFVATMPYIALQLVGIQAVLEVAGLGGGDNIVAKDAPLFIAFALLAAYTYSSGLRAPAVIAFVKDILIYLVIIVAVIYLPGQVGGWEAIFGAAEDKMAATNGATGKPNGAFIPGVGQGWAYATLALGSALALFMYPHSITASLSSNSRNTIRRNAAILPAYSFVLGLLALLGWVAIAAGTQPIGLDGEPNAQLVIPQLFEDMFPAWFAGVAFAAIAIGALVPAAIMSIAAANTFSRNIYKEWLNKDATPAQEAKVSKLMSLLVKAFALVFVLTLDKQNAINFQLLGGIWMLQTFPVIVFSLFTRWFHRYGLLVGWAVGMIYGTVGAYNVKNPVTGKAFGGSLDNIPGIGEMGYIAMTAFVINVVVATLLTFALRAASVSNGRDETIPFDYFADADDPRVQKDLAEHAHHGDPYGDPDDIPGNAPAR</sequence>
<evidence type="ECO:0000256" key="4">
    <source>
        <dbReference type="ARBA" id="ARBA00022692"/>
    </source>
</evidence>
<reference evidence="10 11" key="1">
    <citation type="submission" date="2019-04" db="EMBL/GenBank/DDBJ databases">
        <title>Three New Species of Nocardioides, Nocardioides euryhalodurans sp. nov., Nocardioides seonyuensis sp. nov. and Nocardioides eburneoflavus sp. nov. Isolated from Soil.</title>
        <authorList>
            <person name="Roh S.G."/>
            <person name="Lee C."/>
            <person name="Kim M.-K."/>
            <person name="Kim S.B."/>
        </authorList>
    </citation>
    <scope>NUCLEOTIDE SEQUENCE [LARGE SCALE GENOMIC DNA]</scope>
    <source>
        <strain evidence="10 11">MMS17-SY213</strain>
    </source>
</reference>
<dbReference type="NCBIfam" id="NF046076">
    <property type="entry name" value="monocarbox_MctP"/>
    <property type="match status" value="1"/>
</dbReference>
<feature type="transmembrane region" description="Helical" evidence="9">
    <location>
        <begin position="497"/>
        <end position="519"/>
    </location>
</feature>
<dbReference type="PROSITE" id="PS50283">
    <property type="entry name" value="NA_SOLUT_SYMP_3"/>
    <property type="match status" value="1"/>
</dbReference>
<feature type="transmembrane region" description="Helical" evidence="9">
    <location>
        <begin position="455"/>
        <end position="475"/>
    </location>
</feature>
<feature type="transmembrane region" description="Helical" evidence="9">
    <location>
        <begin position="85"/>
        <end position="110"/>
    </location>
</feature>
<dbReference type="OrthoDB" id="3636885at2"/>
<name>A0A4Z1C8R6_9ACTN</name>
<dbReference type="PANTHER" id="PTHR48086">
    <property type="entry name" value="SODIUM/PROLINE SYMPORTER-RELATED"/>
    <property type="match status" value="1"/>
</dbReference>
<dbReference type="EMBL" id="SRRO01000001">
    <property type="protein sequence ID" value="TGN63616.1"/>
    <property type="molecule type" value="Genomic_DNA"/>
</dbReference>
<evidence type="ECO:0000256" key="5">
    <source>
        <dbReference type="ARBA" id="ARBA00022989"/>
    </source>
</evidence>
<feature type="compositionally biased region" description="Basic and acidic residues" evidence="8">
    <location>
        <begin position="547"/>
        <end position="558"/>
    </location>
</feature>
<dbReference type="InterPro" id="IPR001734">
    <property type="entry name" value="Na/solute_symporter"/>
</dbReference>
<accession>A0A4Z1C8R6</accession>
<feature type="transmembrane region" description="Helical" evidence="9">
    <location>
        <begin position="18"/>
        <end position="38"/>
    </location>
</feature>
<comment type="subcellular location">
    <subcellularLocation>
        <location evidence="1">Membrane</location>
        <topology evidence="1">Multi-pass membrane protein</topology>
    </subcellularLocation>
</comment>
<organism evidence="10 11">
    <name type="scientific">Nocardioides eburneiflavus</name>
    <dbReference type="NCBI Taxonomy" id="2518372"/>
    <lineage>
        <taxon>Bacteria</taxon>
        <taxon>Bacillati</taxon>
        <taxon>Actinomycetota</taxon>
        <taxon>Actinomycetes</taxon>
        <taxon>Propionibacteriales</taxon>
        <taxon>Nocardioidaceae</taxon>
        <taxon>Nocardioides</taxon>
    </lineage>
</organism>
<dbReference type="Gene3D" id="1.20.1730.10">
    <property type="entry name" value="Sodium/glucose cotransporter"/>
    <property type="match status" value="1"/>
</dbReference>
<evidence type="ECO:0000313" key="10">
    <source>
        <dbReference type="EMBL" id="TGN63616.1"/>
    </source>
</evidence>
<keyword evidence="3" id="KW-0813">Transport</keyword>
<dbReference type="AlphaFoldDB" id="A0A4Z1C8R6"/>
<evidence type="ECO:0000256" key="2">
    <source>
        <dbReference type="ARBA" id="ARBA00006434"/>
    </source>
</evidence>
<dbReference type="RefSeq" id="WP_135838152.1">
    <property type="nucleotide sequence ID" value="NZ_SRRO01000001.1"/>
</dbReference>
<evidence type="ECO:0000256" key="9">
    <source>
        <dbReference type="SAM" id="Phobius"/>
    </source>
</evidence>
<feature type="transmembrane region" description="Helical" evidence="9">
    <location>
        <begin position="177"/>
        <end position="197"/>
    </location>
</feature>
<dbReference type="Pfam" id="PF00474">
    <property type="entry name" value="SSF"/>
    <property type="match status" value="1"/>
</dbReference>
<dbReference type="CDD" id="cd10322">
    <property type="entry name" value="SLC5sbd"/>
    <property type="match status" value="1"/>
</dbReference>
<dbReference type="Proteomes" id="UP000297496">
    <property type="component" value="Unassembled WGS sequence"/>
</dbReference>
<comment type="caution">
    <text evidence="10">The sequence shown here is derived from an EMBL/GenBank/DDBJ whole genome shotgun (WGS) entry which is preliminary data.</text>
</comment>
<dbReference type="GO" id="GO:0022857">
    <property type="term" value="F:transmembrane transporter activity"/>
    <property type="evidence" value="ECO:0007669"/>
    <property type="project" value="InterPro"/>
</dbReference>
<feature type="transmembrane region" description="Helical" evidence="9">
    <location>
        <begin position="264"/>
        <end position="281"/>
    </location>
</feature>
<dbReference type="GO" id="GO:0005886">
    <property type="term" value="C:plasma membrane"/>
    <property type="evidence" value="ECO:0007669"/>
    <property type="project" value="TreeGrafter"/>
</dbReference>
<feature type="transmembrane region" description="Helical" evidence="9">
    <location>
        <begin position="352"/>
        <end position="380"/>
    </location>
</feature>
<keyword evidence="11" id="KW-1185">Reference proteome</keyword>
<feature type="transmembrane region" description="Helical" evidence="9">
    <location>
        <begin position="401"/>
        <end position="420"/>
    </location>
</feature>
<keyword evidence="5 9" id="KW-1133">Transmembrane helix</keyword>
<gene>
    <name evidence="10" type="ORF">EXE59_06385</name>
</gene>
<dbReference type="PANTHER" id="PTHR48086:SF8">
    <property type="entry name" value="MONOCARBOXYLIC ACID PERMEASE"/>
    <property type="match status" value="1"/>
</dbReference>